<dbReference type="RefSeq" id="WP_127200211.1">
    <property type="nucleotide sequence ID" value="NZ_RZNX01000007.1"/>
</dbReference>
<comment type="caution">
    <text evidence="1">The sequence shown here is derived from an EMBL/GenBank/DDBJ whole genome shotgun (WGS) entry which is preliminary data.</text>
</comment>
<reference evidence="1 2" key="1">
    <citation type="submission" date="2018-12" db="EMBL/GenBank/DDBJ databases">
        <authorList>
            <person name="Sun L."/>
            <person name="Chen Z."/>
        </authorList>
    </citation>
    <scope>NUCLEOTIDE SEQUENCE [LARGE SCALE GENOMIC DNA]</scope>
    <source>
        <strain evidence="1 2">3-5-3</strain>
    </source>
</reference>
<name>A0A3S1D4C7_9BACL</name>
<dbReference type="Proteomes" id="UP000272464">
    <property type="component" value="Unassembled WGS sequence"/>
</dbReference>
<evidence type="ECO:0000313" key="2">
    <source>
        <dbReference type="Proteomes" id="UP000272464"/>
    </source>
</evidence>
<keyword evidence="2" id="KW-1185">Reference proteome</keyword>
<proteinExistence type="predicted"/>
<dbReference type="AlphaFoldDB" id="A0A3S1D4C7"/>
<dbReference type="GO" id="GO:0016301">
    <property type="term" value="F:kinase activity"/>
    <property type="evidence" value="ECO:0007669"/>
    <property type="project" value="UniProtKB-KW"/>
</dbReference>
<dbReference type="EMBL" id="RZNX01000007">
    <property type="protein sequence ID" value="RUT29181.1"/>
    <property type="molecule type" value="Genomic_DNA"/>
</dbReference>
<keyword evidence="1" id="KW-0418">Kinase</keyword>
<keyword evidence="1" id="KW-0808">Transferase</keyword>
<protein>
    <submittedName>
        <fullName evidence="1">Histidine kinase</fullName>
    </submittedName>
</protein>
<accession>A0A3S1D4C7</accession>
<evidence type="ECO:0000313" key="1">
    <source>
        <dbReference type="EMBL" id="RUT29181.1"/>
    </source>
</evidence>
<dbReference type="OrthoDB" id="2623666at2"/>
<organism evidence="1 2">
    <name type="scientific">Paenibacillus zeisoli</name>
    <dbReference type="NCBI Taxonomy" id="2496267"/>
    <lineage>
        <taxon>Bacteria</taxon>
        <taxon>Bacillati</taxon>
        <taxon>Bacillota</taxon>
        <taxon>Bacilli</taxon>
        <taxon>Bacillales</taxon>
        <taxon>Paenibacillaceae</taxon>
        <taxon>Paenibacillus</taxon>
    </lineage>
</organism>
<sequence>MKLIKDYWTSQATESLVPITDLIWTENESEFRLLQPKLSAVEEQEAFRKVQDELIRGVIQIDGGDALADKLRLDLIDIFTKDSLKENVALHEEFVSYLIDVE</sequence>
<gene>
    <name evidence="1" type="ORF">EJP77_15840</name>
</gene>